<organism evidence="12 13">
    <name type="scientific">Phormidesmis priestleyi ULC007</name>
    <dbReference type="NCBI Taxonomy" id="1920490"/>
    <lineage>
        <taxon>Bacteria</taxon>
        <taxon>Bacillati</taxon>
        <taxon>Cyanobacteriota</taxon>
        <taxon>Cyanophyceae</taxon>
        <taxon>Leptolyngbyales</taxon>
        <taxon>Leptolyngbyaceae</taxon>
        <taxon>Phormidesmis</taxon>
    </lineage>
</organism>
<dbReference type="RefSeq" id="WP_073072444.1">
    <property type="nucleotide sequence ID" value="NZ_MPPI01000016.1"/>
</dbReference>
<dbReference type="SUPFAM" id="SSF52540">
    <property type="entry name" value="P-loop containing nucleoside triphosphate hydrolases"/>
    <property type="match status" value="1"/>
</dbReference>
<protein>
    <submittedName>
        <fullName evidence="12">NHLP bacteriocin export ABC transporter permease/ATPase subunit</fullName>
    </submittedName>
</protein>
<dbReference type="STRING" id="1920490.GCA_001895925_00344"/>
<comment type="caution">
    <text evidence="12">The sequence shown here is derived from an EMBL/GenBank/DDBJ whole genome shotgun (WGS) entry which is preliminary data.</text>
</comment>
<evidence type="ECO:0000313" key="12">
    <source>
        <dbReference type="EMBL" id="PSB18562.1"/>
    </source>
</evidence>
<dbReference type="NCBIfam" id="TIGR03797">
    <property type="entry name" value="NHLM_micro_ABC2"/>
    <property type="match status" value="1"/>
</dbReference>
<dbReference type="Gene3D" id="1.20.1560.10">
    <property type="entry name" value="ABC transporter type 1, transmembrane domain"/>
    <property type="match status" value="1"/>
</dbReference>
<evidence type="ECO:0000256" key="1">
    <source>
        <dbReference type="ARBA" id="ARBA00004651"/>
    </source>
</evidence>
<dbReference type="InterPro" id="IPR018490">
    <property type="entry name" value="cNMP-bd_dom_sf"/>
</dbReference>
<evidence type="ECO:0000259" key="10">
    <source>
        <dbReference type="PROSITE" id="PS50893"/>
    </source>
</evidence>
<feature type="domain" description="ABC transporter" evidence="10">
    <location>
        <begin position="740"/>
        <end position="972"/>
    </location>
</feature>
<dbReference type="InterPro" id="IPR027417">
    <property type="entry name" value="P-loop_NTPase"/>
</dbReference>
<reference evidence="12 13" key="1">
    <citation type="submission" date="2018-02" db="EMBL/GenBank/DDBJ databases">
        <authorList>
            <person name="Cohen D.B."/>
            <person name="Kent A.D."/>
        </authorList>
    </citation>
    <scope>NUCLEOTIDE SEQUENCE [LARGE SCALE GENOMIC DNA]</scope>
    <source>
        <strain evidence="12 13">ULC007</strain>
    </source>
</reference>
<evidence type="ECO:0000256" key="4">
    <source>
        <dbReference type="ARBA" id="ARBA00022692"/>
    </source>
</evidence>
<keyword evidence="4 9" id="KW-0812">Transmembrane</keyword>
<name>A0A2T1DDG6_9CYAN</name>
<dbReference type="InterPro" id="IPR003439">
    <property type="entry name" value="ABC_transporter-like_ATP-bd"/>
</dbReference>
<dbReference type="SUPFAM" id="SSF90123">
    <property type="entry name" value="ABC transporter transmembrane region"/>
    <property type="match status" value="1"/>
</dbReference>
<dbReference type="GO" id="GO:0034040">
    <property type="term" value="F:ATPase-coupled lipid transmembrane transporter activity"/>
    <property type="evidence" value="ECO:0007669"/>
    <property type="project" value="TreeGrafter"/>
</dbReference>
<evidence type="ECO:0000256" key="9">
    <source>
        <dbReference type="SAM" id="Phobius"/>
    </source>
</evidence>
<dbReference type="FunFam" id="3.40.50.300:FF:000299">
    <property type="entry name" value="ABC transporter ATP-binding protein/permease"/>
    <property type="match status" value="1"/>
</dbReference>
<dbReference type="GO" id="GO:0140359">
    <property type="term" value="F:ABC-type transporter activity"/>
    <property type="evidence" value="ECO:0007669"/>
    <property type="project" value="InterPro"/>
</dbReference>
<dbReference type="GO" id="GO:0005886">
    <property type="term" value="C:plasma membrane"/>
    <property type="evidence" value="ECO:0007669"/>
    <property type="project" value="UniProtKB-SubCell"/>
</dbReference>
<evidence type="ECO:0000256" key="2">
    <source>
        <dbReference type="ARBA" id="ARBA00022448"/>
    </source>
</evidence>
<dbReference type="PANTHER" id="PTHR24221">
    <property type="entry name" value="ATP-BINDING CASSETTE SUB-FAMILY B"/>
    <property type="match status" value="1"/>
</dbReference>
<dbReference type="GO" id="GO:0005524">
    <property type="term" value="F:ATP binding"/>
    <property type="evidence" value="ECO:0007669"/>
    <property type="project" value="UniProtKB-KW"/>
</dbReference>
<accession>A0A2T1DDG6</accession>
<proteinExistence type="predicted"/>
<sequence>MLDQIRIVTLPGEYYQLKGNEPLILDDPETIWVVKSGSLAVFAMPVKEGVAEGTRRYLFTTRSRQALFSISSDFEPLPYQLFAVSIEETELLKVSIKDFRQFIAEGNGEALALINGWVEQLGLAVSTIVPPGLPFQEEGVRYFSLTNGQIFQPQRELVSWVQIQRGYANWMGFEELLLTPQSGLLPVSADMWFQAEDTIELETLTTEQVEDPNTLLMGIFQLQVYVLQTLYFLEQQETSDELQRFQQRQHLNHQVMEETLGELASLLQAQQAIPSAQLGDNDFDQALLIAAGAVGRVLGVTIRPPAKSEDMNRVQDPLQAIARASRLRMRSIALQGQWWKKDCGAMLAYTVEDNHPVALLPISDTRYEIFDPIKRTHIPINAKSAATLANTGYTFYRPLPDKVLKTIDLLKFALQGHYKELMVVLTAGAATTLLGMITPQATAILVDSAIPDADRGLLVQIALALLATAFGSTLFQLAQGFAIMRVETFADASTQAAVWDRLLNLKASFFRQYSIGDLNSRVSAVTQIRQKLSSTVLRSIFTGLFAFLNLGLLFYYNASLALIALVVALINISVTLFSGMSTLRKTRPLLELQGQLFGVMVQLINGVPKLRVAGAESRAFAFWGKQYSQQIKWMLSTQGVEDVLAVVNKILPALTTATLFWFATSLIQQSSSQEGGLSTGVFLAFNAAFGTFISGATSLSGTIVDVLQVVPLWERAQPILEAKPEVDSDKSDPGRLSGRVLVDHVIFRYRDDGPLTLDDVTIRAEPGEFIAFVGASGSGKSTLFRLLLGFDAPESGTVYYDGQDLAGLDVHAVRRQLGVVMQNSRLTSASIFENIASGAMITMDEAWEGAGMAGFAEDVESMPMGMHTVISEGGTNLSGGQRQRLLIARSLVLKPKILLFDEATSALDNRTQAIVSQSLERLKVTRIAIAHRLSTIRNADRIYVFQNGRVVQEGNFDQLAEQPGLFAQLMARQKL</sequence>
<dbReference type="EMBL" id="PVWG01000016">
    <property type="protein sequence ID" value="PSB18562.1"/>
    <property type="molecule type" value="Genomic_DNA"/>
</dbReference>
<evidence type="ECO:0000256" key="7">
    <source>
        <dbReference type="ARBA" id="ARBA00022989"/>
    </source>
</evidence>
<dbReference type="Proteomes" id="UP000238634">
    <property type="component" value="Unassembled WGS sequence"/>
</dbReference>
<dbReference type="SMART" id="SM00382">
    <property type="entry name" value="AAA"/>
    <property type="match status" value="1"/>
</dbReference>
<comment type="subcellular location">
    <subcellularLocation>
        <location evidence="1">Cell membrane</location>
        <topology evidence="1">Multi-pass membrane protein</topology>
    </subcellularLocation>
</comment>
<feature type="transmembrane region" description="Helical" evidence="9">
    <location>
        <begin position="562"/>
        <end position="583"/>
    </location>
</feature>
<keyword evidence="8 9" id="KW-0472">Membrane</keyword>
<dbReference type="AlphaFoldDB" id="A0A2T1DDG6"/>
<dbReference type="InterPro" id="IPR003593">
    <property type="entry name" value="AAA+_ATPase"/>
</dbReference>
<evidence type="ECO:0000256" key="5">
    <source>
        <dbReference type="ARBA" id="ARBA00022741"/>
    </source>
</evidence>
<dbReference type="Pfam" id="PF00664">
    <property type="entry name" value="ABC_membrane"/>
    <property type="match status" value="1"/>
</dbReference>
<dbReference type="PROSITE" id="PS00211">
    <property type="entry name" value="ABC_TRANSPORTER_1"/>
    <property type="match status" value="1"/>
</dbReference>
<evidence type="ECO:0000313" key="13">
    <source>
        <dbReference type="Proteomes" id="UP000238634"/>
    </source>
</evidence>
<keyword evidence="3" id="KW-1003">Cell membrane</keyword>
<dbReference type="InterPro" id="IPR036640">
    <property type="entry name" value="ABC1_TM_sf"/>
</dbReference>
<feature type="transmembrane region" description="Helical" evidence="9">
    <location>
        <begin position="536"/>
        <end position="556"/>
    </location>
</feature>
<evidence type="ECO:0000256" key="6">
    <source>
        <dbReference type="ARBA" id="ARBA00022840"/>
    </source>
</evidence>
<keyword evidence="5" id="KW-0547">Nucleotide-binding</keyword>
<keyword evidence="7 9" id="KW-1133">Transmembrane helix</keyword>
<dbReference type="Pfam" id="PF00005">
    <property type="entry name" value="ABC_tran"/>
    <property type="match status" value="1"/>
</dbReference>
<dbReference type="PANTHER" id="PTHR24221:SF654">
    <property type="entry name" value="ATP-BINDING CASSETTE SUB-FAMILY B MEMBER 6"/>
    <property type="match status" value="1"/>
</dbReference>
<keyword evidence="6" id="KW-0067">ATP-binding</keyword>
<dbReference type="InterPro" id="IPR017871">
    <property type="entry name" value="ABC_transporter-like_CS"/>
</dbReference>
<dbReference type="PROSITE" id="PS50893">
    <property type="entry name" value="ABC_TRANSPORTER_2"/>
    <property type="match status" value="1"/>
</dbReference>
<feature type="domain" description="ABC transmembrane type-1" evidence="11">
    <location>
        <begin position="423"/>
        <end position="708"/>
    </location>
</feature>
<dbReference type="SUPFAM" id="SSF51206">
    <property type="entry name" value="cAMP-binding domain-like"/>
    <property type="match status" value="1"/>
</dbReference>
<gene>
    <name evidence="12" type="ORF">C7B65_14795</name>
</gene>
<keyword evidence="13" id="KW-1185">Reference proteome</keyword>
<evidence type="ECO:0000256" key="3">
    <source>
        <dbReference type="ARBA" id="ARBA00022475"/>
    </source>
</evidence>
<dbReference type="InterPro" id="IPR039421">
    <property type="entry name" value="Type_1_exporter"/>
</dbReference>
<dbReference type="OrthoDB" id="516912at2"/>
<keyword evidence="2" id="KW-0813">Transport</keyword>
<evidence type="ECO:0000259" key="11">
    <source>
        <dbReference type="PROSITE" id="PS50929"/>
    </source>
</evidence>
<dbReference type="GO" id="GO:0016887">
    <property type="term" value="F:ATP hydrolysis activity"/>
    <property type="evidence" value="ECO:0007669"/>
    <property type="project" value="InterPro"/>
</dbReference>
<evidence type="ECO:0000256" key="8">
    <source>
        <dbReference type="ARBA" id="ARBA00023136"/>
    </source>
</evidence>
<feature type="transmembrane region" description="Helical" evidence="9">
    <location>
        <begin position="421"/>
        <end position="445"/>
    </location>
</feature>
<dbReference type="Gene3D" id="3.40.50.300">
    <property type="entry name" value="P-loop containing nucleotide triphosphate hydrolases"/>
    <property type="match status" value="1"/>
</dbReference>
<reference evidence="12 13" key="2">
    <citation type="submission" date="2018-03" db="EMBL/GenBank/DDBJ databases">
        <title>The ancient ancestry and fast evolution of plastids.</title>
        <authorList>
            <person name="Moore K.R."/>
            <person name="Magnabosco C."/>
            <person name="Momper L."/>
            <person name="Gold D.A."/>
            <person name="Bosak T."/>
            <person name="Fournier G.P."/>
        </authorList>
    </citation>
    <scope>NUCLEOTIDE SEQUENCE [LARGE SCALE GENOMIC DNA]</scope>
    <source>
        <strain evidence="12 13">ULC007</strain>
    </source>
</reference>
<dbReference type="InterPro" id="IPR011527">
    <property type="entry name" value="ABC1_TM_dom"/>
</dbReference>
<feature type="transmembrane region" description="Helical" evidence="9">
    <location>
        <begin position="457"/>
        <end position="475"/>
    </location>
</feature>
<dbReference type="PROSITE" id="PS50929">
    <property type="entry name" value="ABC_TM1F"/>
    <property type="match status" value="1"/>
</dbReference>
<dbReference type="InterPro" id="IPR022515">
    <property type="entry name" value="NHPM_micro_ABC2"/>
</dbReference>